<keyword evidence="6" id="KW-1185">Reference proteome</keyword>
<dbReference type="InterPro" id="IPR028994">
    <property type="entry name" value="Integrin_alpha_N"/>
</dbReference>
<evidence type="ECO:0000259" key="4">
    <source>
        <dbReference type="Pfam" id="PF07593"/>
    </source>
</evidence>
<gene>
    <name evidence="5" type="ORF">HW347_06365</name>
</gene>
<dbReference type="PANTHER" id="PTHR16026">
    <property type="entry name" value="CARTILAGE ACIDIC PROTEIN 1"/>
    <property type="match status" value="1"/>
</dbReference>
<dbReference type="InterPro" id="IPR027039">
    <property type="entry name" value="Crtac1"/>
</dbReference>
<evidence type="ECO:0000256" key="2">
    <source>
        <dbReference type="ARBA" id="ARBA00022737"/>
    </source>
</evidence>
<dbReference type="PANTHER" id="PTHR16026:SF0">
    <property type="entry name" value="CARTILAGE ACIDIC PROTEIN 1"/>
    <property type="match status" value="1"/>
</dbReference>
<keyword evidence="1" id="KW-0732">Signal</keyword>
<name>A0ABS5WCU1_9FLAO</name>
<keyword evidence="3" id="KW-0325">Glycoprotein</keyword>
<sequence length="1126" mass="126543">MFNFSLKDVAIITLDSMKTRWSLGLLGCLLFLLFSCDKTEQKSVDEAKTLFTLVDPKDSGIHFSNTLKETAKENHLVNENFVTGAGVAIGDINNDGLPDIYFSGNQVNDKLYLNKGDMRFEDVSDKAGILKSDSWSTGVTFADINGDGYQDIYVCKNEQGDRNKSANLLYINSGNGTFKEMAAHYGLDDKGFSIQASFLDYDKNGLLDLYVINQPPGYGNRQGGKKRRIGSNPMYSDKLYRNLGKDIGFIEVSPIAKTENMAFGLSVAVGDLNNDGWQDMYVANDYNEPDFYYINDQKGGFKEDLKNHFKHISNFSMGTDIADFDNDGNLDIMVLDMVAEDHKRIKTNMGGMNPENFWNMVNEGGHYQYMFNTLQRNNGNGSFSDVAQMAGVSNTDWSWGPLIADFDNDGLKDIFVTNGIKRNMRNSDVNKKYERILDSIDKVAKKTNKKFEDVVDILALTKIAPEDKLQNYAYKNNGDITFTKQNKEWGFELETLSNGAAYADLDQDGDLDLVINNIDEKAFIYKNHTVEKNIGNYLRFNLHPTSQTEALSSKVSLYKDTNLWQTIEVTNVRGYMSKSENTAHFGVSTLKEIEKIRIQWPNGQISELKNVRSNQSLDIYQKNEEFVNTSNILIKPIFSEKTIKKNLKYKHTENEFDDYQKQVLLPHKMSQFGPTIAVADVNSDGLEDFYVGGASGKSGVLFVQNTRGNFDSIPQQNFLIDKMSEDLGSVFFDIDNDGDQDLFVVSGGYEFQENSKNLQDRIYINDGTGYFKKDSSRLPKYLDSGSQVIPADYDNDGDVDLFISGRQIPGKYPSPAHSTLLQNENGYLKNVTAAKAPGFKNLGMVTSAQWAHINNDEKLDLIIVGEWMPITTFLQTESGTFEPASFEGLEKTDGWYYNVTKADMDDDGDDDFIVGNLGLNYKYKASPEHPFQVHSADFDKNGKQDIVLSYFEEGEVYPIRGRSCSVEQIPELDTKFPTFESFGDSDLQDIYGDQLNNALHLSAYTFASYYIENIDGKSFQLHELPKLAQVSSINTILAEDFDKDGHKDLLIAGNLFTSEIETPRNDAGVGLFLKGNGKGDFTPITATQSGFYAPFDVKDMKVIKTADKSNILVGNNDHYLQLIEFK</sequence>
<dbReference type="Proteomes" id="UP000740413">
    <property type="component" value="Unassembled WGS sequence"/>
</dbReference>
<proteinExistence type="predicted"/>
<dbReference type="InterPro" id="IPR011519">
    <property type="entry name" value="UnbV_ASPIC"/>
</dbReference>
<keyword evidence="2" id="KW-0677">Repeat</keyword>
<dbReference type="EMBL" id="JACATN010000002">
    <property type="protein sequence ID" value="MBT2160880.1"/>
    <property type="molecule type" value="Genomic_DNA"/>
</dbReference>
<reference evidence="6" key="2">
    <citation type="submission" date="2023-07" db="EMBL/GenBank/DDBJ databases">
        <title>Zobellia barbeyronii sp. nov., a new marine flavobacterium, isolated from green and red algae.</title>
        <authorList>
            <person name="Nedashkovskaya O.I."/>
            <person name="Otstavnykh N."/>
            <person name="Zhukova N."/>
            <person name="Guzev K."/>
            <person name="Chausova V."/>
            <person name="Tekutyeva L."/>
            <person name="Mikhailov V."/>
            <person name="Isaeva M."/>
        </authorList>
    </citation>
    <scope>NUCLEOTIDE SEQUENCE [LARGE SCALE GENOMIC DNA]</scope>
    <source>
        <strain evidence="6">KMM 6746</strain>
    </source>
</reference>
<dbReference type="Pfam" id="PF07593">
    <property type="entry name" value="UnbV_ASPIC"/>
    <property type="match status" value="1"/>
</dbReference>
<protein>
    <submittedName>
        <fullName evidence="5">VCBS repeat-containing protein</fullName>
    </submittedName>
</protein>
<dbReference type="Gene3D" id="2.130.10.130">
    <property type="entry name" value="Integrin alpha, N-terminal"/>
    <property type="match status" value="4"/>
</dbReference>
<comment type="caution">
    <text evidence="5">The sequence shown here is derived from an EMBL/GenBank/DDBJ whole genome shotgun (WGS) entry which is preliminary data.</text>
</comment>
<organism evidence="5 6">
    <name type="scientific">Zobellia barbeyronii</name>
    <dbReference type="NCBI Taxonomy" id="2748009"/>
    <lineage>
        <taxon>Bacteria</taxon>
        <taxon>Pseudomonadati</taxon>
        <taxon>Bacteroidota</taxon>
        <taxon>Flavobacteriia</taxon>
        <taxon>Flavobacteriales</taxon>
        <taxon>Flavobacteriaceae</taxon>
        <taxon>Zobellia</taxon>
    </lineage>
</organism>
<evidence type="ECO:0000313" key="5">
    <source>
        <dbReference type="EMBL" id="MBT2160880.1"/>
    </source>
</evidence>
<dbReference type="InterPro" id="IPR013517">
    <property type="entry name" value="FG-GAP"/>
</dbReference>
<dbReference type="Pfam" id="PF13517">
    <property type="entry name" value="FG-GAP_3"/>
    <property type="match status" value="5"/>
</dbReference>
<feature type="domain" description="ASPIC/UnbV" evidence="4">
    <location>
        <begin position="552"/>
        <end position="617"/>
    </location>
</feature>
<dbReference type="RefSeq" id="WP_214611077.1">
    <property type="nucleotide sequence ID" value="NZ_JACATN010000002.1"/>
</dbReference>
<dbReference type="SMART" id="SM00191">
    <property type="entry name" value="Int_alpha"/>
    <property type="match status" value="3"/>
</dbReference>
<reference evidence="5 6" key="1">
    <citation type="submission" date="2020-06" db="EMBL/GenBank/DDBJ databases">
        <authorList>
            <person name="Isaeva M.P."/>
            <person name="Chernysheva N.Y."/>
        </authorList>
    </citation>
    <scope>NUCLEOTIDE SEQUENCE [LARGE SCALE GENOMIC DNA]</scope>
    <source>
        <strain evidence="5 6">KMM 6746</strain>
    </source>
</reference>
<evidence type="ECO:0000256" key="1">
    <source>
        <dbReference type="ARBA" id="ARBA00022729"/>
    </source>
</evidence>
<accession>A0ABS5WCU1</accession>
<dbReference type="SUPFAM" id="SSF69318">
    <property type="entry name" value="Integrin alpha N-terminal domain"/>
    <property type="match status" value="3"/>
</dbReference>
<evidence type="ECO:0000256" key="3">
    <source>
        <dbReference type="ARBA" id="ARBA00023180"/>
    </source>
</evidence>
<dbReference type="InterPro" id="IPR013519">
    <property type="entry name" value="Int_alpha_beta-p"/>
</dbReference>
<evidence type="ECO:0000313" key="6">
    <source>
        <dbReference type="Proteomes" id="UP000740413"/>
    </source>
</evidence>